<dbReference type="PROSITE" id="PS50865">
    <property type="entry name" value="ZF_MYND_2"/>
    <property type="match status" value="1"/>
</dbReference>
<dbReference type="Pfam" id="PF01753">
    <property type="entry name" value="zf-MYND"/>
    <property type="match status" value="1"/>
</dbReference>
<keyword evidence="1" id="KW-0479">Metal-binding</keyword>
<evidence type="ECO:0000256" key="3">
    <source>
        <dbReference type="ARBA" id="ARBA00022833"/>
    </source>
</evidence>
<keyword evidence="6" id="KW-1185">Reference proteome</keyword>
<dbReference type="GeneID" id="108627055"/>
<dbReference type="Gene3D" id="6.10.140.2220">
    <property type="match status" value="1"/>
</dbReference>
<dbReference type="InterPro" id="IPR046824">
    <property type="entry name" value="Mss51-like_C"/>
</dbReference>
<dbReference type="RefSeq" id="XP_017883579.1">
    <property type="nucleotide sequence ID" value="XM_018028090.2"/>
</dbReference>
<evidence type="ECO:0000313" key="6">
    <source>
        <dbReference type="Proteomes" id="UP000694925"/>
    </source>
</evidence>
<dbReference type="InterPro" id="IPR002893">
    <property type="entry name" value="Znf_MYND"/>
</dbReference>
<evidence type="ECO:0000256" key="4">
    <source>
        <dbReference type="PROSITE-ProRule" id="PRU00134"/>
    </source>
</evidence>
<dbReference type="KEGG" id="ccal:108627055"/>
<name>A0AAJ7J465_9HYME</name>
<protein>
    <submittedName>
        <fullName evidence="7">Uncharacterized protein LOC108627055</fullName>
    </submittedName>
</protein>
<dbReference type="PROSITE" id="PS01360">
    <property type="entry name" value="ZF_MYND_1"/>
    <property type="match status" value="1"/>
</dbReference>
<reference evidence="7" key="1">
    <citation type="submission" date="2025-08" db="UniProtKB">
        <authorList>
            <consortium name="RefSeq"/>
        </authorList>
    </citation>
    <scope>IDENTIFICATION</scope>
    <source>
        <tissue evidence="7">Whole body</tissue>
    </source>
</reference>
<gene>
    <name evidence="7" type="primary">LOC108627055</name>
</gene>
<dbReference type="Pfam" id="PF20179">
    <property type="entry name" value="MSS51_C"/>
    <property type="match status" value="1"/>
</dbReference>
<evidence type="ECO:0000259" key="5">
    <source>
        <dbReference type="PROSITE" id="PS50865"/>
    </source>
</evidence>
<proteinExistence type="predicted"/>
<organism evidence="6 7">
    <name type="scientific">Ceratina calcarata</name>
    <dbReference type="NCBI Taxonomy" id="156304"/>
    <lineage>
        <taxon>Eukaryota</taxon>
        <taxon>Metazoa</taxon>
        <taxon>Ecdysozoa</taxon>
        <taxon>Arthropoda</taxon>
        <taxon>Hexapoda</taxon>
        <taxon>Insecta</taxon>
        <taxon>Pterygota</taxon>
        <taxon>Neoptera</taxon>
        <taxon>Endopterygota</taxon>
        <taxon>Hymenoptera</taxon>
        <taxon>Apocrita</taxon>
        <taxon>Aculeata</taxon>
        <taxon>Apoidea</taxon>
        <taxon>Anthophila</taxon>
        <taxon>Apidae</taxon>
        <taxon>Ceratina</taxon>
        <taxon>Zadontomerus</taxon>
    </lineage>
</organism>
<accession>A0AAJ7J465</accession>
<evidence type="ECO:0000256" key="1">
    <source>
        <dbReference type="ARBA" id="ARBA00022723"/>
    </source>
</evidence>
<evidence type="ECO:0000256" key="2">
    <source>
        <dbReference type="ARBA" id="ARBA00022771"/>
    </source>
</evidence>
<dbReference type="SUPFAM" id="SSF144232">
    <property type="entry name" value="HIT/MYND zinc finger-like"/>
    <property type="match status" value="1"/>
</dbReference>
<dbReference type="PANTHER" id="PTHR28069:SF2">
    <property type="entry name" value="GH20023P"/>
    <property type="match status" value="1"/>
</dbReference>
<feature type="domain" description="MYND-type" evidence="5">
    <location>
        <begin position="14"/>
        <end position="54"/>
    </location>
</feature>
<dbReference type="PANTHER" id="PTHR28069">
    <property type="entry name" value="GH20023P"/>
    <property type="match status" value="1"/>
</dbReference>
<dbReference type="Proteomes" id="UP000694925">
    <property type="component" value="Unplaced"/>
</dbReference>
<keyword evidence="2 4" id="KW-0863">Zinc-finger</keyword>
<dbReference type="AlphaFoldDB" id="A0AAJ7J465"/>
<sequence length="420" mass="49283">MVLKYNYFFYPNACHVCKIYGKGISLKRCGNCTMISYCSKEHQKAHWSQHKDLCNAICSLLKTSNILNNEQNVNTKAWSEMKMNFMLLVMMKMGRKLKHYEEEMFKFLRSCTVCHDRNLKALEDCDNCPSASFCTKHKNDTVHKKVCHLTKLCYDLDAISIAHKKETPEIKIPYSTNYTNLPENIKDFIDYYIELQKDPQISLQEDMIINTEYLTRPLTFLYAIQKLEYVLEGSTMNIHIIAANMLDLDGIELWEILLHWIPNIKTWRIYLIGPELSSGVIPINLCDNCQHNKKELLIETHNTLYDTYANKNSYVKPNVIVGYNAGIHECENLRSENETWRESLKIIAKQNCPVILTCYTLVEAEKEQTRLNEILNCNVKCAYFLRNPYSSLRPYRDFETEGIYYQNQYVIIYKHLQALQ</sequence>
<dbReference type="GO" id="GO:0008270">
    <property type="term" value="F:zinc ion binding"/>
    <property type="evidence" value="ECO:0007669"/>
    <property type="project" value="UniProtKB-KW"/>
</dbReference>
<keyword evidence="3" id="KW-0862">Zinc</keyword>
<evidence type="ECO:0000313" key="7">
    <source>
        <dbReference type="RefSeq" id="XP_017883579.1"/>
    </source>
</evidence>